<feature type="chain" id="PRO_5044064312" description="Lipoprotein" evidence="1">
    <location>
        <begin position="23"/>
        <end position="245"/>
    </location>
</feature>
<sequence>MKKLVALCLVVFLLILSGCSLDKKSESSKESSSDTISTSEKAKENISEKDYASLGGTWECLDEAEMGDAVFIERNATGLTIQYGDEAAVETEFVAKESVKESIYFRFENRVDQVAYRIELKSNGNIVLNRGTTNPEMEGLSKPMEYEKKDELNFTLQKIKEMVEQSEDFEYFQKTEDFDDDDYKILAIPEGEGFGFISGPDNEEPAAIEYDESGTIIREYNPSKDLRATTLREVRQLIENIRNGQ</sequence>
<organism evidence="2">
    <name type="scientific">Candidatus Enterococcus clewellii</name>
    <dbReference type="NCBI Taxonomy" id="1834193"/>
    <lineage>
        <taxon>Bacteria</taxon>
        <taxon>Bacillati</taxon>
        <taxon>Bacillota</taxon>
        <taxon>Bacilli</taxon>
        <taxon>Lactobacillales</taxon>
        <taxon>Enterococcaceae</taxon>
        <taxon>Enterococcus</taxon>
    </lineage>
</organism>
<dbReference type="EMBL" id="CP147247">
    <property type="protein sequence ID" value="WYJ90023.1"/>
    <property type="molecule type" value="Genomic_DNA"/>
</dbReference>
<reference evidence="3" key="2">
    <citation type="submission" date="2017-05" db="EMBL/GenBank/DDBJ databases">
        <authorList>
            <consortium name="The Broad Institute Genomics Platform"/>
            <consortium name="The Broad Institute Genomic Center for Infectious Diseases"/>
            <person name="Earl A."/>
            <person name="Manson A."/>
            <person name="Schwartman J."/>
            <person name="Gilmore M."/>
            <person name="Abouelleil A."/>
            <person name="Cao P."/>
            <person name="Chapman S."/>
            <person name="Cusick C."/>
            <person name="Shea T."/>
            <person name="Young S."/>
            <person name="Neafsey D."/>
            <person name="Nusbaum C."/>
            <person name="Birren B."/>
        </authorList>
    </citation>
    <scope>NUCLEOTIDE SEQUENCE</scope>
    <source>
        <strain evidence="3">9E7_DIV0242</strain>
    </source>
</reference>
<dbReference type="Proteomes" id="UP000195141">
    <property type="component" value="Chromosome"/>
</dbReference>
<keyword evidence="4" id="KW-1185">Reference proteome</keyword>
<evidence type="ECO:0000313" key="3">
    <source>
        <dbReference type="EMBL" id="WYJ90023.1"/>
    </source>
</evidence>
<keyword evidence="1" id="KW-0732">Signal</keyword>
<dbReference type="OrthoDB" id="2183747at2"/>
<dbReference type="AlphaFoldDB" id="A0A242K3L7"/>
<name>A0A242K3L7_9ENTE</name>
<dbReference type="RefSeq" id="WP_086350069.1">
    <property type="nucleotide sequence ID" value="NZ_CP147247.1"/>
</dbReference>
<dbReference type="PROSITE" id="PS51257">
    <property type="entry name" value="PROKAR_LIPOPROTEIN"/>
    <property type="match status" value="1"/>
</dbReference>
<proteinExistence type="predicted"/>
<reference evidence="2" key="1">
    <citation type="submission" date="2017-05" db="EMBL/GenBank/DDBJ databases">
        <title>The Genome Sequence of Enterococcus sp. 9E7_DIV0242.</title>
        <authorList>
            <consortium name="The Broad Institute Genomics Platform"/>
            <consortium name="The Broad Institute Genomic Center for Infectious Diseases"/>
            <person name="Earl A."/>
            <person name="Manson A."/>
            <person name="Schwartman J."/>
            <person name="Gilmore M."/>
            <person name="Abouelleil A."/>
            <person name="Cao P."/>
            <person name="Chapman S."/>
            <person name="Cusick C."/>
            <person name="Shea T."/>
            <person name="Young S."/>
            <person name="Neafsey D."/>
            <person name="Nusbaum C."/>
            <person name="Birren B."/>
        </authorList>
    </citation>
    <scope>NUCLEOTIDE SEQUENCE [LARGE SCALE GENOMIC DNA]</scope>
    <source>
        <strain evidence="2">9E7_DIV0242</strain>
    </source>
</reference>
<evidence type="ECO:0000313" key="4">
    <source>
        <dbReference type="Proteomes" id="UP000195141"/>
    </source>
</evidence>
<accession>A0A242K3L7</accession>
<evidence type="ECO:0000256" key="1">
    <source>
        <dbReference type="SAM" id="SignalP"/>
    </source>
</evidence>
<evidence type="ECO:0008006" key="5">
    <source>
        <dbReference type="Google" id="ProtNLM"/>
    </source>
</evidence>
<evidence type="ECO:0000313" key="2">
    <source>
        <dbReference type="EMBL" id="OTP13586.1"/>
    </source>
</evidence>
<reference evidence="3" key="3">
    <citation type="submission" date="2024-03" db="EMBL/GenBank/DDBJ databases">
        <title>The Genome Sequence of Enterococcus sp. DIV0242b.</title>
        <authorList>
            <consortium name="The Broad Institute Genomics Platform"/>
            <consortium name="The Broad Institute Microbial Omics Core"/>
            <consortium name="The Broad Institute Genomic Center for Infectious Diseases"/>
            <person name="Earl A."/>
            <person name="Manson A."/>
            <person name="Gilmore M."/>
            <person name="Schwartman J."/>
            <person name="Shea T."/>
            <person name="Abouelleil A."/>
            <person name="Cao P."/>
            <person name="Chapman S."/>
            <person name="Cusick C."/>
            <person name="Young S."/>
            <person name="Neafsey D."/>
            <person name="Nusbaum C."/>
            <person name="Birren B."/>
        </authorList>
    </citation>
    <scope>NUCLEOTIDE SEQUENCE</scope>
    <source>
        <strain evidence="3">9E7_DIV0242</strain>
    </source>
</reference>
<dbReference type="EMBL" id="NGMM01000005">
    <property type="protein sequence ID" value="OTP13586.1"/>
    <property type="molecule type" value="Genomic_DNA"/>
</dbReference>
<gene>
    <name evidence="3" type="ORF">A5888_001751</name>
    <name evidence="2" type="ORF">A5888_003064</name>
</gene>
<feature type="signal peptide" evidence="1">
    <location>
        <begin position="1"/>
        <end position="22"/>
    </location>
</feature>
<protein>
    <recommendedName>
        <fullName evidence="5">Lipoprotein</fullName>
    </recommendedName>
</protein>